<dbReference type="OrthoDB" id="224423at2"/>
<dbReference type="Proteomes" id="UP000320176">
    <property type="component" value="Unassembled WGS sequence"/>
</dbReference>
<dbReference type="PANTHER" id="PTHR42307">
    <property type="entry name" value="PUP DEAMIDASE/DEPUPYLASE"/>
    <property type="match status" value="1"/>
</dbReference>
<dbReference type="GO" id="GO:0010498">
    <property type="term" value="P:proteasomal protein catabolic process"/>
    <property type="evidence" value="ECO:0007669"/>
    <property type="project" value="InterPro"/>
</dbReference>
<keyword evidence="1" id="KW-1133">Transmembrane helix</keyword>
<evidence type="ECO:0000313" key="2">
    <source>
        <dbReference type="EMBL" id="TWT89436.1"/>
    </source>
</evidence>
<organism evidence="2 3">
    <name type="scientific">Stieleria varia</name>
    <dbReference type="NCBI Taxonomy" id="2528005"/>
    <lineage>
        <taxon>Bacteria</taxon>
        <taxon>Pseudomonadati</taxon>
        <taxon>Planctomycetota</taxon>
        <taxon>Planctomycetia</taxon>
        <taxon>Pirellulales</taxon>
        <taxon>Pirellulaceae</taxon>
        <taxon>Stieleria</taxon>
    </lineage>
</organism>
<accession>A0A5C5ZQF4</accession>
<dbReference type="PANTHER" id="PTHR42307:SF2">
    <property type="entry name" value="PUP DEAMIDASE_DEPUPYLASE"/>
    <property type="match status" value="1"/>
</dbReference>
<dbReference type="GO" id="GO:0005524">
    <property type="term" value="F:ATP binding"/>
    <property type="evidence" value="ECO:0007669"/>
    <property type="project" value="TreeGrafter"/>
</dbReference>
<dbReference type="InterPro" id="IPR004347">
    <property type="entry name" value="Pup_ligase/deamidase"/>
</dbReference>
<evidence type="ECO:0000256" key="1">
    <source>
        <dbReference type="SAM" id="Phobius"/>
    </source>
</evidence>
<dbReference type="GO" id="GO:0016787">
    <property type="term" value="F:hydrolase activity"/>
    <property type="evidence" value="ECO:0007669"/>
    <property type="project" value="UniProtKB-KW"/>
</dbReference>
<dbReference type="Pfam" id="PF03136">
    <property type="entry name" value="Pup_ligase"/>
    <property type="match status" value="1"/>
</dbReference>
<dbReference type="RefSeq" id="WP_146523689.1">
    <property type="nucleotide sequence ID" value="NZ_CP151726.1"/>
</dbReference>
<protein>
    <submittedName>
        <fullName evidence="2">Depupylase</fullName>
        <ecNumber evidence="2">3.4.-.-</ecNumber>
    </submittedName>
</protein>
<comment type="caution">
    <text evidence="2">The sequence shown here is derived from an EMBL/GenBank/DDBJ whole genome shotgun (WGS) entry which is preliminary data.</text>
</comment>
<dbReference type="AlphaFoldDB" id="A0A5C5ZQF4"/>
<gene>
    <name evidence="2" type="primary">dop</name>
    <name evidence="2" type="ORF">Pla52n_68220</name>
</gene>
<keyword evidence="1" id="KW-0812">Transmembrane</keyword>
<keyword evidence="3" id="KW-1185">Reference proteome</keyword>
<evidence type="ECO:0000313" key="3">
    <source>
        <dbReference type="Proteomes" id="UP000320176"/>
    </source>
</evidence>
<dbReference type="EMBL" id="SJPN01000023">
    <property type="protein sequence ID" value="TWT89436.1"/>
    <property type="molecule type" value="Genomic_DNA"/>
</dbReference>
<name>A0A5C5ZQF4_9BACT</name>
<keyword evidence="2" id="KW-0378">Hydrolase</keyword>
<proteinExistence type="predicted"/>
<keyword evidence="1" id="KW-0472">Membrane</keyword>
<feature type="transmembrane region" description="Helical" evidence="1">
    <location>
        <begin position="173"/>
        <end position="200"/>
    </location>
</feature>
<sequence length="579" mass="64720">MPADHSVDAAPQRDQGDTQCLVSRLIGLETEYATLVLDQQDVPRDALPSAKQVYEAMCDAIRRDQPTADGIYDREQMFLASGGAVTFESHPSMYTLPGGLVEIATPEVSSPAELLACQRSIDDLVENAANSIDLDIDLRVLKNSSDALGHVYGCQENYEAVVARGSMLLIYRLFVALLWLMQCAILVASLPVLLCLYLAVYFGHRRRGVNIPVDADPRELFETLARPVQLIAVGCLRLIHFPSVVVLRFVCRHIAFRDQRRYLTALLVSRVSLCGSGDLDHDGRYRLSAKAIAVDVVADMGSYRGERPIFVFGHWLDQFCAKSIVSLSSTRSMFAKRQRLQIGLSDSNLCDLAEYVKFASVSLVLDMIEAGATKDLPVLKRPITALHDLASDWNLVTRVPTRTGRSSALDIQKNYLRAARSFVESVDSALRGEAPVVIERWNRLFDAVADFRKDAGNTASALGSVDWLTKLWMLDQLDSDVGWAARKKTDLRYHELSEQGYHRKLARTNPELQLVDPDQIRMRRKYPPPNSRAARRGWVIREFGGAGDSLRSEWGYALWGSGSERKRVSFDRPIQDSTQ</sequence>
<dbReference type="GO" id="GO:0070490">
    <property type="term" value="P:protein pupylation"/>
    <property type="evidence" value="ECO:0007669"/>
    <property type="project" value="TreeGrafter"/>
</dbReference>
<dbReference type="EC" id="3.4.-.-" evidence="2"/>
<reference evidence="2 3" key="1">
    <citation type="submission" date="2019-02" db="EMBL/GenBank/DDBJ databases">
        <title>Deep-cultivation of Planctomycetes and their phenomic and genomic characterization uncovers novel biology.</title>
        <authorList>
            <person name="Wiegand S."/>
            <person name="Jogler M."/>
            <person name="Boedeker C."/>
            <person name="Pinto D."/>
            <person name="Vollmers J."/>
            <person name="Rivas-Marin E."/>
            <person name="Kohn T."/>
            <person name="Peeters S.H."/>
            <person name="Heuer A."/>
            <person name="Rast P."/>
            <person name="Oberbeckmann S."/>
            <person name="Bunk B."/>
            <person name="Jeske O."/>
            <person name="Meyerdierks A."/>
            <person name="Storesund J.E."/>
            <person name="Kallscheuer N."/>
            <person name="Luecker S."/>
            <person name="Lage O.M."/>
            <person name="Pohl T."/>
            <person name="Merkel B.J."/>
            <person name="Hornburger P."/>
            <person name="Mueller R.-W."/>
            <person name="Bruemmer F."/>
            <person name="Labrenz M."/>
            <person name="Spormann A.M."/>
            <person name="Op Den Camp H."/>
            <person name="Overmann J."/>
            <person name="Amann R."/>
            <person name="Jetten M.S.M."/>
            <person name="Mascher T."/>
            <person name="Medema M.H."/>
            <person name="Devos D.P."/>
            <person name="Kaster A.-K."/>
            <person name="Ovreas L."/>
            <person name="Rohde M."/>
            <person name="Galperin M.Y."/>
            <person name="Jogler C."/>
        </authorList>
    </citation>
    <scope>NUCLEOTIDE SEQUENCE [LARGE SCALE GENOMIC DNA]</scope>
    <source>
        <strain evidence="2 3">Pla52n</strain>
    </source>
</reference>
<dbReference type="GO" id="GO:0019941">
    <property type="term" value="P:modification-dependent protein catabolic process"/>
    <property type="evidence" value="ECO:0007669"/>
    <property type="project" value="InterPro"/>
</dbReference>